<accession>A0A8A1MJP5</accession>
<evidence type="ECO:0000313" key="3">
    <source>
        <dbReference type="Proteomes" id="UP000663671"/>
    </source>
</evidence>
<feature type="compositionally biased region" description="Basic and acidic residues" evidence="1">
    <location>
        <begin position="1"/>
        <end position="18"/>
    </location>
</feature>
<dbReference type="Pfam" id="PF21858">
    <property type="entry name" value="DUF6914"/>
    <property type="match status" value="1"/>
</dbReference>
<dbReference type="Proteomes" id="UP000663671">
    <property type="component" value="Chromosome 6"/>
</dbReference>
<name>A0A8A1MJP5_AJECA</name>
<dbReference type="InterPro" id="IPR054208">
    <property type="entry name" value="DUF6914"/>
</dbReference>
<dbReference type="EMBL" id="CP069116">
    <property type="protein sequence ID" value="QSS66808.1"/>
    <property type="molecule type" value="Genomic_DNA"/>
</dbReference>
<protein>
    <submittedName>
        <fullName evidence="2">Uncharacterized protein</fullName>
    </submittedName>
</protein>
<dbReference type="AlphaFoldDB" id="A0A8A1MJP5"/>
<dbReference type="OrthoDB" id="4924482at2759"/>
<evidence type="ECO:0000256" key="1">
    <source>
        <dbReference type="SAM" id="MobiDB-lite"/>
    </source>
</evidence>
<proteinExistence type="predicted"/>
<dbReference type="VEuPathDB" id="FungiDB:I7I51_03020"/>
<gene>
    <name evidence="2" type="ORF">I7I51_03020</name>
</gene>
<evidence type="ECO:0000313" key="2">
    <source>
        <dbReference type="EMBL" id="QSS66808.1"/>
    </source>
</evidence>
<sequence length="266" mass="30366">MRAERRAEKGIRRREGLTEKGGGPDTWKNIFPRQTSSIEEWDYYFQLDLASEGLLRPNERNGPERTGRAIPGGPGMAVTCHWLQAVRRPVAPLNMSNKKRLFISIHHRDEMSLQEGIRKTYGAYHWGVLLAPKKSNGRDNMAYDVSDGVRLDGETGQDLNSERDWFFRIKNNVNPLDSGRLVGRVMIGKVPPQTTENDLETILRGVALPDKESGERCRHWVWNAISTLQNESVIPNFDIEEFKVWILDYANQCLANPSPSNVCDYK</sequence>
<feature type="region of interest" description="Disordered" evidence="1">
    <location>
        <begin position="1"/>
        <end position="29"/>
    </location>
</feature>
<reference evidence="2" key="1">
    <citation type="submission" date="2021-01" db="EMBL/GenBank/DDBJ databases">
        <title>Chromosome-level genome assembly of a human fungal pathogen reveals clustering of transcriptionally co-regulated genes.</title>
        <authorList>
            <person name="Voorhies M."/>
            <person name="Cohen S."/>
            <person name="Shea T.P."/>
            <person name="Petrus S."/>
            <person name="Munoz J.F."/>
            <person name="Poplawski S."/>
            <person name="Goldman W.E."/>
            <person name="Michael T."/>
            <person name="Cuomo C.A."/>
            <person name="Sil A."/>
            <person name="Beyhan S."/>
        </authorList>
    </citation>
    <scope>NUCLEOTIDE SEQUENCE</scope>
    <source>
        <strain evidence="2">WU24</strain>
    </source>
</reference>
<organism evidence="2 3">
    <name type="scientific">Ajellomyces capsulatus</name>
    <name type="common">Darling's disease fungus</name>
    <name type="synonym">Histoplasma capsulatum</name>
    <dbReference type="NCBI Taxonomy" id="5037"/>
    <lineage>
        <taxon>Eukaryota</taxon>
        <taxon>Fungi</taxon>
        <taxon>Dikarya</taxon>
        <taxon>Ascomycota</taxon>
        <taxon>Pezizomycotina</taxon>
        <taxon>Eurotiomycetes</taxon>
        <taxon>Eurotiomycetidae</taxon>
        <taxon>Onygenales</taxon>
        <taxon>Ajellomycetaceae</taxon>
        <taxon>Histoplasma</taxon>
    </lineage>
</organism>